<feature type="transmembrane region" description="Helical" evidence="5">
    <location>
        <begin position="139"/>
        <end position="157"/>
    </location>
</feature>
<sequence length="280" mass="30963">MPLPNGLITYGPNANCTLELCKAEWSVVGYQPNVPANAFFLAAFAASALIHLAQGIFYWRKGRPTWGFTTVIVTGCLDEIVGYIGRLLLHDNPFSFGAFLMQIICVTTAPVFFCAAIYVTLSQTIYFIDPSKSRFDPRWFYWVFIPCDIISLVLQAAGGAMSSVSTTEAAVNRGVDISLAGLVFQVVTLVAFSALFIDYLWSCGFLGALFGGKAKRAAAGEKAAAAERSFPRPLRLFLVFLFLATLFIFIRCAYRVKELSEGYFSEFFREETLFIVLESV</sequence>
<comment type="caution">
    <text evidence="6">The sequence shown here is derived from an EMBL/GenBank/DDBJ whole genome shotgun (WGS) entry which is preliminary data.</text>
</comment>
<evidence type="ECO:0000256" key="1">
    <source>
        <dbReference type="ARBA" id="ARBA00004141"/>
    </source>
</evidence>
<feature type="transmembrane region" description="Helical" evidence="5">
    <location>
        <begin position="96"/>
        <end position="119"/>
    </location>
</feature>
<feature type="transmembrane region" description="Helical" evidence="5">
    <location>
        <begin position="236"/>
        <end position="256"/>
    </location>
</feature>
<keyword evidence="4 5" id="KW-0472">Membrane</keyword>
<accession>A0A9P9BHU1</accession>
<dbReference type="InterPro" id="IPR007568">
    <property type="entry name" value="RTA1"/>
</dbReference>
<dbReference type="GeneID" id="70180730"/>
<evidence type="ECO:0000313" key="7">
    <source>
        <dbReference type="Proteomes" id="UP000756346"/>
    </source>
</evidence>
<protein>
    <submittedName>
        <fullName evidence="6">RTA1 like protein-domain-containing protein</fullName>
    </submittedName>
</protein>
<dbReference type="GO" id="GO:0005886">
    <property type="term" value="C:plasma membrane"/>
    <property type="evidence" value="ECO:0007669"/>
    <property type="project" value="TreeGrafter"/>
</dbReference>
<proteinExistence type="predicted"/>
<evidence type="ECO:0000256" key="3">
    <source>
        <dbReference type="ARBA" id="ARBA00022989"/>
    </source>
</evidence>
<dbReference type="AlphaFoldDB" id="A0A9P9BHU1"/>
<comment type="subcellular location">
    <subcellularLocation>
        <location evidence="1">Membrane</location>
        <topology evidence="1">Multi-pass membrane protein</topology>
    </subcellularLocation>
</comment>
<evidence type="ECO:0000313" key="6">
    <source>
        <dbReference type="EMBL" id="KAH7020890.1"/>
    </source>
</evidence>
<gene>
    <name evidence="6" type="ORF">B0I36DRAFT_26449</name>
</gene>
<evidence type="ECO:0000256" key="5">
    <source>
        <dbReference type="SAM" id="Phobius"/>
    </source>
</evidence>
<keyword evidence="3 5" id="KW-1133">Transmembrane helix</keyword>
<dbReference type="PANTHER" id="PTHR31465:SF9">
    <property type="entry name" value="SPHINGOID LONG-CHAIN BASE TRANSPORTER RSB1"/>
    <property type="match status" value="1"/>
</dbReference>
<dbReference type="Pfam" id="PF04479">
    <property type="entry name" value="RTA1"/>
    <property type="match status" value="1"/>
</dbReference>
<dbReference type="PANTHER" id="PTHR31465">
    <property type="entry name" value="PROTEIN RTA1-RELATED"/>
    <property type="match status" value="1"/>
</dbReference>
<dbReference type="OrthoDB" id="4521223at2759"/>
<dbReference type="RefSeq" id="XP_046007091.1">
    <property type="nucleotide sequence ID" value="XM_046151184.1"/>
</dbReference>
<dbReference type="Proteomes" id="UP000756346">
    <property type="component" value="Unassembled WGS sequence"/>
</dbReference>
<reference evidence="6" key="1">
    <citation type="journal article" date="2021" name="Nat. Commun.">
        <title>Genetic determinants of endophytism in the Arabidopsis root mycobiome.</title>
        <authorList>
            <person name="Mesny F."/>
            <person name="Miyauchi S."/>
            <person name="Thiergart T."/>
            <person name="Pickel B."/>
            <person name="Atanasova L."/>
            <person name="Karlsson M."/>
            <person name="Huettel B."/>
            <person name="Barry K.W."/>
            <person name="Haridas S."/>
            <person name="Chen C."/>
            <person name="Bauer D."/>
            <person name="Andreopoulos W."/>
            <person name="Pangilinan J."/>
            <person name="LaButti K."/>
            <person name="Riley R."/>
            <person name="Lipzen A."/>
            <person name="Clum A."/>
            <person name="Drula E."/>
            <person name="Henrissat B."/>
            <person name="Kohler A."/>
            <person name="Grigoriev I.V."/>
            <person name="Martin F.M."/>
            <person name="Hacquard S."/>
        </authorList>
    </citation>
    <scope>NUCLEOTIDE SEQUENCE</scope>
    <source>
        <strain evidence="6">MPI-CAGE-CH-0230</strain>
    </source>
</reference>
<dbReference type="EMBL" id="JAGTJQ010000010">
    <property type="protein sequence ID" value="KAH7020890.1"/>
    <property type="molecule type" value="Genomic_DNA"/>
</dbReference>
<feature type="transmembrane region" description="Helical" evidence="5">
    <location>
        <begin position="66"/>
        <end position="84"/>
    </location>
</feature>
<evidence type="ECO:0000256" key="2">
    <source>
        <dbReference type="ARBA" id="ARBA00022692"/>
    </source>
</evidence>
<organism evidence="6 7">
    <name type="scientific">Microdochium trichocladiopsis</name>
    <dbReference type="NCBI Taxonomy" id="1682393"/>
    <lineage>
        <taxon>Eukaryota</taxon>
        <taxon>Fungi</taxon>
        <taxon>Dikarya</taxon>
        <taxon>Ascomycota</taxon>
        <taxon>Pezizomycotina</taxon>
        <taxon>Sordariomycetes</taxon>
        <taxon>Xylariomycetidae</taxon>
        <taxon>Xylariales</taxon>
        <taxon>Microdochiaceae</taxon>
        <taxon>Microdochium</taxon>
    </lineage>
</organism>
<keyword evidence="7" id="KW-1185">Reference proteome</keyword>
<feature type="transmembrane region" description="Helical" evidence="5">
    <location>
        <begin position="38"/>
        <end position="59"/>
    </location>
</feature>
<evidence type="ECO:0000256" key="4">
    <source>
        <dbReference type="ARBA" id="ARBA00023136"/>
    </source>
</evidence>
<feature type="transmembrane region" description="Helical" evidence="5">
    <location>
        <begin position="177"/>
        <end position="201"/>
    </location>
</feature>
<keyword evidence="2 5" id="KW-0812">Transmembrane</keyword>
<name>A0A9P9BHU1_9PEZI</name>
<dbReference type="GO" id="GO:0000324">
    <property type="term" value="C:fungal-type vacuole"/>
    <property type="evidence" value="ECO:0007669"/>
    <property type="project" value="TreeGrafter"/>
</dbReference>